<evidence type="ECO:0000256" key="1">
    <source>
        <dbReference type="ARBA" id="ARBA00022490"/>
    </source>
</evidence>
<evidence type="ECO:0000313" key="8">
    <source>
        <dbReference type="EMBL" id="MET1255157.1"/>
    </source>
</evidence>
<feature type="domain" description="RlmG N-terminal" evidence="7">
    <location>
        <begin position="132"/>
        <end position="217"/>
    </location>
</feature>
<evidence type="ECO:0000256" key="5">
    <source>
        <dbReference type="ARBA" id="ARBA00022691"/>
    </source>
</evidence>
<name>A0ABV2BU87_9GAMM</name>
<proteinExistence type="predicted"/>
<dbReference type="EC" id="2.1.1.174" evidence="8"/>
<keyword evidence="4 8" id="KW-0808">Transferase</keyword>
<reference evidence="8 9" key="1">
    <citation type="submission" date="2024-06" db="EMBL/GenBank/DDBJ databases">
        <authorList>
            <person name="Li F."/>
        </authorList>
    </citation>
    <scope>NUCLEOTIDE SEQUENCE [LARGE SCALE GENOMIC DNA]</scope>
    <source>
        <strain evidence="8 9">GXAS 311</strain>
    </source>
</reference>
<dbReference type="SUPFAM" id="SSF53335">
    <property type="entry name" value="S-adenosyl-L-methionine-dependent methyltransferases"/>
    <property type="match status" value="1"/>
</dbReference>
<gene>
    <name evidence="8" type="ORF">ABVT43_08470</name>
</gene>
<organism evidence="8 9">
    <name type="scientific">Aliikangiella maris</name>
    <dbReference type="NCBI Taxonomy" id="3162458"/>
    <lineage>
        <taxon>Bacteria</taxon>
        <taxon>Pseudomonadati</taxon>
        <taxon>Pseudomonadota</taxon>
        <taxon>Gammaproteobacteria</taxon>
        <taxon>Oceanospirillales</taxon>
        <taxon>Pleioneaceae</taxon>
        <taxon>Aliikangiella</taxon>
    </lineage>
</organism>
<dbReference type="GO" id="GO:0052914">
    <property type="term" value="F:16S rRNA (guanine(1207)-N(2))-methyltransferase activity"/>
    <property type="evidence" value="ECO:0007669"/>
    <property type="project" value="UniProtKB-EC"/>
</dbReference>
<protein>
    <submittedName>
        <fullName evidence="8">Class I SAM-dependent methyltransferase</fullName>
        <ecNumber evidence="8">2.1.1.172</ecNumber>
        <ecNumber evidence="8">2.1.1.174</ecNumber>
    </submittedName>
</protein>
<dbReference type="PANTHER" id="PTHR47816">
    <property type="entry name" value="RIBOSOMAL RNA SMALL SUBUNIT METHYLTRANSFERASE C"/>
    <property type="match status" value="1"/>
</dbReference>
<feature type="domain" description="Methyltransferase small" evidence="6">
    <location>
        <begin position="235"/>
        <end position="403"/>
    </location>
</feature>
<keyword evidence="9" id="KW-1185">Reference proteome</keyword>
<evidence type="ECO:0000256" key="4">
    <source>
        <dbReference type="ARBA" id="ARBA00022679"/>
    </source>
</evidence>
<comment type="caution">
    <text evidence="8">The sequence shown here is derived from an EMBL/GenBank/DDBJ whole genome shotgun (WGS) entry which is preliminary data.</text>
</comment>
<dbReference type="Gene3D" id="3.40.50.150">
    <property type="entry name" value="Vaccinia Virus protein VP39"/>
    <property type="match status" value="2"/>
</dbReference>
<dbReference type="InterPro" id="IPR046977">
    <property type="entry name" value="RsmC/RlmG"/>
</dbReference>
<keyword evidence="1" id="KW-0963">Cytoplasm</keyword>
<dbReference type="InterPro" id="IPR017237">
    <property type="entry name" value="RLMG"/>
</dbReference>
<sequence length="416" mass="47067">MQFLNQLPSQYRLERFPKSRDPSLRAYNAADELVVQHLNELSVPYSANTLIINDQFGALAVSLHQYKLTYWVDSYLSDRAIELNLLNNLSSCKNISNWRINSTTAHLKSVASIESNAIESFSKSEESKKSYESECQKTTNNSQTFDLVIIRIPKHNSLLEFQLHQLKPYINTRTIIIGTGMTKEIHNSNLKLFETIIGPTKTSLATKKARLIFSEYQPGKLSYNPLKSYYLTEEELTIFGLPGVFSRNQLDIGTKVLLPYLPQLSKSDRLLDLGCGNGVLGAVMAKRFPQAEILLTDESALAIQSAELTFTKNQLTNGLFFHTNITDKIANQRVTHVVCNPPFHQQNVQTLTIAQNMFQSAAQILSADGKLLVVANRHLKYQPMLCKYFKQVKILSADRQFSVWLAQQPKFKPKSG</sequence>
<evidence type="ECO:0000256" key="2">
    <source>
        <dbReference type="ARBA" id="ARBA00022552"/>
    </source>
</evidence>
<dbReference type="EMBL" id="JBEVCJ010000007">
    <property type="protein sequence ID" value="MET1255157.1"/>
    <property type="molecule type" value="Genomic_DNA"/>
</dbReference>
<dbReference type="Pfam" id="PF05175">
    <property type="entry name" value="MTS"/>
    <property type="match status" value="1"/>
</dbReference>
<dbReference type="GO" id="GO:0052916">
    <property type="term" value="F:23S rRNA (guanine(1835)-N(2))-methyltransferase activity"/>
    <property type="evidence" value="ECO:0007669"/>
    <property type="project" value="UniProtKB-EC"/>
</dbReference>
<dbReference type="InterPro" id="IPR007848">
    <property type="entry name" value="Small_mtfrase_dom"/>
</dbReference>
<evidence type="ECO:0000313" key="9">
    <source>
        <dbReference type="Proteomes" id="UP001548189"/>
    </source>
</evidence>
<dbReference type="InterPro" id="IPR029063">
    <property type="entry name" value="SAM-dependent_MTases_sf"/>
</dbReference>
<evidence type="ECO:0000259" key="7">
    <source>
        <dbReference type="Pfam" id="PF26049"/>
    </source>
</evidence>
<keyword evidence="2" id="KW-0698">rRNA processing</keyword>
<dbReference type="CDD" id="cd02440">
    <property type="entry name" value="AdoMet_MTases"/>
    <property type="match status" value="1"/>
</dbReference>
<keyword evidence="5" id="KW-0949">S-adenosyl-L-methionine</keyword>
<dbReference type="RefSeq" id="WP_353895743.1">
    <property type="nucleotide sequence ID" value="NZ_JBEVCJ010000007.1"/>
</dbReference>
<dbReference type="InterPro" id="IPR058679">
    <property type="entry name" value="RlmG_N"/>
</dbReference>
<feature type="domain" description="RlmG N-terminal" evidence="7">
    <location>
        <begin position="5"/>
        <end position="96"/>
    </location>
</feature>
<dbReference type="EC" id="2.1.1.172" evidence="8"/>
<dbReference type="PANTHER" id="PTHR47816:SF5">
    <property type="entry name" value="RIBOSOMAL RNA LARGE SUBUNIT METHYLTRANSFERASE G"/>
    <property type="match status" value="1"/>
</dbReference>
<evidence type="ECO:0000256" key="3">
    <source>
        <dbReference type="ARBA" id="ARBA00022603"/>
    </source>
</evidence>
<evidence type="ECO:0000259" key="6">
    <source>
        <dbReference type="Pfam" id="PF05175"/>
    </source>
</evidence>
<keyword evidence="3 8" id="KW-0489">Methyltransferase</keyword>
<dbReference type="Pfam" id="PF26049">
    <property type="entry name" value="RLMG_N"/>
    <property type="match status" value="2"/>
</dbReference>
<dbReference type="Proteomes" id="UP001548189">
    <property type="component" value="Unassembled WGS sequence"/>
</dbReference>
<dbReference type="PIRSF" id="PIRSF037565">
    <property type="entry name" value="RRNA_m2G_Mtase_RsmD_prd"/>
    <property type="match status" value="1"/>
</dbReference>
<accession>A0ABV2BU87</accession>